<keyword evidence="2 3" id="KW-0175">Coiled coil</keyword>
<evidence type="ECO:0000256" key="2">
    <source>
        <dbReference type="ARBA" id="ARBA00023054"/>
    </source>
</evidence>
<proteinExistence type="inferred from homology"/>
<sequence>MSVSVNQILNDAKRLVSRLREQDSTADTIIGQTQTLYKNVESMKEYNEEVNEQNVANQIRSRPSLVLEAQQENKHIRDLLRENRELKDMVEEHQSAIALIMTKYRHQATSLISSCPRISESNYNKSTQELQRMADNICEIAEVIKQSVQLDDAAYINERERITELVTENKGLRELLDISRTYGSLQMPLGTPEMADKEIQTET</sequence>
<evidence type="ECO:0000256" key="3">
    <source>
        <dbReference type="SAM" id="Coils"/>
    </source>
</evidence>
<dbReference type="Pfam" id="PF05769">
    <property type="entry name" value="SIKE"/>
    <property type="match status" value="1"/>
</dbReference>
<dbReference type="AlphaFoldDB" id="A0AAV6VQE6"/>
<dbReference type="PANTHER" id="PTHR12186:SF2">
    <property type="entry name" value="FGFR1 ONCOGENE PARTNER 2 HOMOLOG"/>
    <property type="match status" value="1"/>
</dbReference>
<evidence type="ECO:0000256" key="1">
    <source>
        <dbReference type="ARBA" id="ARBA00005537"/>
    </source>
</evidence>
<dbReference type="EMBL" id="JAFNEN010000034">
    <property type="protein sequence ID" value="KAG8198869.1"/>
    <property type="molecule type" value="Genomic_DNA"/>
</dbReference>
<gene>
    <name evidence="4" type="ORF">JTE90_015084</name>
</gene>
<keyword evidence="5" id="KW-1185">Reference proteome</keyword>
<dbReference type="InterPro" id="IPR008555">
    <property type="entry name" value="SIKE"/>
</dbReference>
<reference evidence="4 5" key="1">
    <citation type="journal article" date="2022" name="Nat. Ecol. Evol.">
        <title>A masculinizing supergene underlies an exaggerated male reproductive morph in a spider.</title>
        <authorList>
            <person name="Hendrickx F."/>
            <person name="De Corte Z."/>
            <person name="Sonet G."/>
            <person name="Van Belleghem S.M."/>
            <person name="Kostlbacher S."/>
            <person name="Vangestel C."/>
        </authorList>
    </citation>
    <scope>NUCLEOTIDE SEQUENCE [LARGE SCALE GENOMIC DNA]</scope>
    <source>
        <strain evidence="4">W744_W776</strain>
    </source>
</reference>
<protein>
    <recommendedName>
        <fullName evidence="6">FGFR1 oncogene partner 2</fullName>
    </recommendedName>
</protein>
<evidence type="ECO:0000313" key="4">
    <source>
        <dbReference type="EMBL" id="KAG8198869.1"/>
    </source>
</evidence>
<evidence type="ECO:0000313" key="5">
    <source>
        <dbReference type="Proteomes" id="UP000827092"/>
    </source>
</evidence>
<dbReference type="Proteomes" id="UP000827092">
    <property type="component" value="Unassembled WGS sequence"/>
</dbReference>
<accession>A0AAV6VQE6</accession>
<dbReference type="PANTHER" id="PTHR12186">
    <property type="entry name" value="SIKE FAMILY MEMBER"/>
    <property type="match status" value="1"/>
</dbReference>
<comment type="similarity">
    <text evidence="1">Belongs to the SIKE family.</text>
</comment>
<evidence type="ECO:0008006" key="6">
    <source>
        <dbReference type="Google" id="ProtNLM"/>
    </source>
</evidence>
<feature type="coiled-coil region" evidence="3">
    <location>
        <begin position="69"/>
        <end position="96"/>
    </location>
</feature>
<organism evidence="4 5">
    <name type="scientific">Oedothorax gibbosus</name>
    <dbReference type="NCBI Taxonomy" id="931172"/>
    <lineage>
        <taxon>Eukaryota</taxon>
        <taxon>Metazoa</taxon>
        <taxon>Ecdysozoa</taxon>
        <taxon>Arthropoda</taxon>
        <taxon>Chelicerata</taxon>
        <taxon>Arachnida</taxon>
        <taxon>Araneae</taxon>
        <taxon>Araneomorphae</taxon>
        <taxon>Entelegynae</taxon>
        <taxon>Araneoidea</taxon>
        <taxon>Linyphiidae</taxon>
        <taxon>Erigoninae</taxon>
        <taxon>Oedothorax</taxon>
    </lineage>
</organism>
<name>A0AAV6VQE6_9ARAC</name>
<comment type="caution">
    <text evidence="4">The sequence shown here is derived from an EMBL/GenBank/DDBJ whole genome shotgun (WGS) entry which is preliminary data.</text>
</comment>